<protein>
    <recommendedName>
        <fullName evidence="8">Homeobox domain-containing protein</fullName>
    </recommendedName>
</protein>
<dbReference type="InterPro" id="IPR001356">
    <property type="entry name" value="HD"/>
</dbReference>
<accession>A0ABD1KRV8</accession>
<name>A0ABD1KRV8_9TELE</name>
<dbReference type="FunFam" id="1.10.10.60:FF:000551">
    <property type="entry name" value="Predicted protein"/>
    <property type="match status" value="1"/>
</dbReference>
<evidence type="ECO:0000313" key="10">
    <source>
        <dbReference type="Proteomes" id="UP001591681"/>
    </source>
</evidence>
<feature type="chain" id="PRO_5044760386" description="Homeobox domain-containing protein" evidence="7">
    <location>
        <begin position="21"/>
        <end position="349"/>
    </location>
</feature>
<dbReference type="CDD" id="cd00086">
    <property type="entry name" value="homeodomain"/>
    <property type="match status" value="1"/>
</dbReference>
<dbReference type="PROSITE" id="PS50071">
    <property type="entry name" value="HOMEOBOX_2"/>
    <property type="match status" value="1"/>
</dbReference>
<dbReference type="InterPro" id="IPR052488">
    <property type="entry name" value="DMBX_homeobox"/>
</dbReference>
<evidence type="ECO:0000256" key="1">
    <source>
        <dbReference type="ARBA" id="ARBA00005733"/>
    </source>
</evidence>
<dbReference type="InterPro" id="IPR017970">
    <property type="entry name" value="Homeobox_CS"/>
</dbReference>
<dbReference type="PANTHER" id="PTHR46639:SF4">
    <property type="entry name" value="DIENCEPHALON_MESENCEPHALON HOMEOBOX PROTEIN 1-B-LIKE"/>
    <property type="match status" value="1"/>
</dbReference>
<evidence type="ECO:0000256" key="3">
    <source>
        <dbReference type="ARBA" id="ARBA00023155"/>
    </source>
</evidence>
<keyword evidence="3 5" id="KW-0371">Homeobox</keyword>
<dbReference type="SUPFAM" id="SSF46689">
    <property type="entry name" value="Homeodomain-like"/>
    <property type="match status" value="1"/>
</dbReference>
<keyword evidence="4 5" id="KW-0539">Nucleus</keyword>
<keyword evidence="10" id="KW-1185">Reference proteome</keyword>
<comment type="caution">
    <text evidence="9">The sequence shown here is derived from an EMBL/GenBank/DDBJ whole genome shotgun (WGS) entry which is preliminary data.</text>
</comment>
<gene>
    <name evidence="9" type="ORF">ACEWY4_003447</name>
</gene>
<dbReference type="SMART" id="SM00389">
    <property type="entry name" value="HOX"/>
    <property type="match status" value="1"/>
</dbReference>
<dbReference type="EMBL" id="JBHFQA010000003">
    <property type="protein sequence ID" value="KAL2101686.1"/>
    <property type="molecule type" value="Genomic_DNA"/>
</dbReference>
<dbReference type="Pfam" id="PF00046">
    <property type="entry name" value="Homeodomain"/>
    <property type="match status" value="1"/>
</dbReference>
<comment type="subcellular location">
    <subcellularLocation>
        <location evidence="5 6">Nucleus</location>
    </subcellularLocation>
</comment>
<organism evidence="9 10">
    <name type="scientific">Coilia grayii</name>
    <name type="common">Gray's grenadier anchovy</name>
    <dbReference type="NCBI Taxonomy" id="363190"/>
    <lineage>
        <taxon>Eukaryota</taxon>
        <taxon>Metazoa</taxon>
        <taxon>Chordata</taxon>
        <taxon>Craniata</taxon>
        <taxon>Vertebrata</taxon>
        <taxon>Euteleostomi</taxon>
        <taxon>Actinopterygii</taxon>
        <taxon>Neopterygii</taxon>
        <taxon>Teleostei</taxon>
        <taxon>Clupei</taxon>
        <taxon>Clupeiformes</taxon>
        <taxon>Clupeoidei</taxon>
        <taxon>Engraulidae</taxon>
        <taxon>Coilinae</taxon>
        <taxon>Coilia</taxon>
    </lineage>
</organism>
<evidence type="ECO:0000256" key="7">
    <source>
        <dbReference type="SAM" id="SignalP"/>
    </source>
</evidence>
<dbReference type="PROSITE" id="PS00027">
    <property type="entry name" value="HOMEOBOX_1"/>
    <property type="match status" value="1"/>
</dbReference>
<evidence type="ECO:0000256" key="6">
    <source>
        <dbReference type="RuleBase" id="RU000682"/>
    </source>
</evidence>
<keyword evidence="7" id="KW-0732">Signal</keyword>
<evidence type="ECO:0000256" key="4">
    <source>
        <dbReference type="ARBA" id="ARBA00023242"/>
    </source>
</evidence>
<dbReference type="Proteomes" id="UP001591681">
    <property type="component" value="Unassembled WGS sequence"/>
</dbReference>
<evidence type="ECO:0000313" key="9">
    <source>
        <dbReference type="EMBL" id="KAL2101686.1"/>
    </source>
</evidence>
<feature type="signal peptide" evidence="7">
    <location>
        <begin position="1"/>
        <end position="20"/>
    </location>
</feature>
<comment type="similarity">
    <text evidence="1">Belongs to the paired homeobox family.</text>
</comment>
<sequence>MLPLCLLHSCFIMLHCRVNSTHNTLSSLGSVCHQAQHACNCHMPVHAITFAETLADMILEARYGSRQQKQRRNRTTFTAQQLETLERVFQKTHYPDLLMRERLATCINLPEARVQVWFKNRRAKYRKKQRNHQKVQVPKQKEAPMILTSTNVDKLSPVFTFENYLSFSSKCIEKQHPFISFTGLKVDQNFSSAKPSNKPLEDTANYKLEKFTEDIQSTASKEYSAKPDSLLDGKMTCLGHSGGISQIHLFSSTPVSLLYHQEGISPHVTSNNQQVHFPPFQMSASAAIPQLGMNISIPATLSSKPCSPYIQSLPHHPQLWGPSSLPALGMLPDHTISIESHFDCYQNQL</sequence>
<reference evidence="9 10" key="1">
    <citation type="submission" date="2024-09" db="EMBL/GenBank/DDBJ databases">
        <title>A chromosome-level genome assembly of Gray's grenadier anchovy, Coilia grayii.</title>
        <authorList>
            <person name="Fu Z."/>
        </authorList>
    </citation>
    <scope>NUCLEOTIDE SEQUENCE [LARGE SCALE GENOMIC DNA]</scope>
    <source>
        <strain evidence="9">G4</strain>
        <tissue evidence="9">Muscle</tissue>
    </source>
</reference>
<dbReference type="AlphaFoldDB" id="A0ABD1KRV8"/>
<dbReference type="Gene3D" id="1.10.10.60">
    <property type="entry name" value="Homeodomain-like"/>
    <property type="match status" value="1"/>
</dbReference>
<evidence type="ECO:0000256" key="5">
    <source>
        <dbReference type="PROSITE-ProRule" id="PRU00108"/>
    </source>
</evidence>
<proteinExistence type="inferred from homology"/>
<keyword evidence="2 5" id="KW-0238">DNA-binding</keyword>
<evidence type="ECO:0000259" key="8">
    <source>
        <dbReference type="PROSITE" id="PS50071"/>
    </source>
</evidence>
<dbReference type="GO" id="GO:0003677">
    <property type="term" value="F:DNA binding"/>
    <property type="evidence" value="ECO:0007669"/>
    <property type="project" value="UniProtKB-UniRule"/>
</dbReference>
<dbReference type="PANTHER" id="PTHR46639">
    <property type="entry name" value="DIENCEPHALON/MESENCEPHALON HOMEOBOX PROTEIN 1"/>
    <property type="match status" value="1"/>
</dbReference>
<dbReference type="InterPro" id="IPR009057">
    <property type="entry name" value="Homeodomain-like_sf"/>
</dbReference>
<feature type="DNA-binding region" description="Homeobox" evidence="5">
    <location>
        <begin position="70"/>
        <end position="129"/>
    </location>
</feature>
<feature type="domain" description="Homeobox" evidence="8">
    <location>
        <begin position="68"/>
        <end position="128"/>
    </location>
</feature>
<evidence type="ECO:0000256" key="2">
    <source>
        <dbReference type="ARBA" id="ARBA00023125"/>
    </source>
</evidence>
<dbReference type="GO" id="GO:0005634">
    <property type="term" value="C:nucleus"/>
    <property type="evidence" value="ECO:0007669"/>
    <property type="project" value="UniProtKB-SubCell"/>
</dbReference>